<dbReference type="STRING" id="595536.GCA_000178815_03908"/>
<keyword evidence="7" id="KW-0732">Signal</keyword>
<evidence type="ECO:0000313" key="20">
    <source>
        <dbReference type="EMBL" id="ATQ67532.1"/>
    </source>
</evidence>
<feature type="region of interest" description="Disordered" evidence="17">
    <location>
        <begin position="37"/>
        <end position="74"/>
    </location>
</feature>
<evidence type="ECO:0000256" key="7">
    <source>
        <dbReference type="ARBA" id="ARBA00022729"/>
    </source>
</evidence>
<protein>
    <submittedName>
        <fullName evidence="20">TonB-dependent siderophore receptor</fullName>
    </submittedName>
</protein>
<name>A0A2D2CXQ4_METT3</name>
<dbReference type="PANTHER" id="PTHR32552:SF68">
    <property type="entry name" value="FERRICHROME OUTER MEMBRANE TRANSPORTER_PHAGE RECEPTOR"/>
    <property type="match status" value="1"/>
</dbReference>
<keyword evidence="5" id="KW-0410">Iron transport</keyword>
<dbReference type="AlphaFoldDB" id="A0A2D2CXQ4"/>
<proteinExistence type="inferred from homology"/>
<dbReference type="Gene3D" id="2.40.170.20">
    <property type="entry name" value="TonB-dependent receptor, beta-barrel domain"/>
    <property type="match status" value="1"/>
</dbReference>
<keyword evidence="9" id="KW-0406">Ion transport</keyword>
<dbReference type="EMBL" id="CP023737">
    <property type="protein sequence ID" value="ATQ67532.1"/>
    <property type="molecule type" value="Genomic_DNA"/>
</dbReference>
<dbReference type="KEGG" id="mtw:CQW49_06255"/>
<sequence>MTSDAFLRGVSACAVTFALIWPARGQEALPTIDVAGQASQGGASNGDAKGGKSEKSGGRETGYSQTGPVSSSKTNIPILQLPYAVQVVPRQTMDDRQAVSLRDALAANVSSVSGAAGYYDTLIVRGFNVGDAVYRNGLRQQETSGIETTNLQSIEVLKGPAAMLFGRVQPGGMINFVPKRPQATPYVSVQEQAGLFGQTRTSIDLTGPLSEDKALLYRLNVSYLDKRSFQPYVGQSNLLIAPTISWRPTEQFTLNLDGEYHRLYFTDASPIPAVGFGPAKIPISSYLLAPAFAQKYPSFQERELFAYDWTYEFMKDWSVTNRFSYTNVDYKQRGPGLGFLDEATGMLHRYMWDVPASGSEPVFYRRSISTNVDLKGKAQTGPLTHDLLAGFDYYNSDLQADGHCCKPLTVLVNIYKPVYEYFDPDGFPDNYRLRRKSKWTGLYLQDQLSFFDDRVHLLIGGRHDWAEYSQGASFTGESDFITDKKRVVSYTSANSPRLGLSLQPFPWMSVYGNYTRSYGESNGVSAQSTPLPSQVGVQFEGGVKTELLDGQLTATFAYYDIEKKNMTRPIPGTQFVRPIGAARSNGVEFDLKGRIDENWSVIANFSHLDARITKDEDAAGTGGNTGRRLASVPHNMANLWMKYEASDEWKGLALGSGVSYNDKQFGDDANTFELPAYAKVDLMASYKFAAAALPFAPDLTFQINVTNLLGTTFYEGAADRVSITPGAPRAFLASLRAEF</sequence>
<evidence type="ECO:0000256" key="13">
    <source>
        <dbReference type="ARBA" id="ARBA00023237"/>
    </source>
</evidence>
<keyword evidence="12 20" id="KW-0675">Receptor</keyword>
<evidence type="ECO:0000256" key="6">
    <source>
        <dbReference type="ARBA" id="ARBA00022692"/>
    </source>
</evidence>
<evidence type="ECO:0000256" key="10">
    <source>
        <dbReference type="ARBA" id="ARBA00023077"/>
    </source>
</evidence>
<evidence type="ECO:0000256" key="9">
    <source>
        <dbReference type="ARBA" id="ARBA00023065"/>
    </source>
</evidence>
<dbReference type="CDD" id="cd01347">
    <property type="entry name" value="ligand_gated_channel"/>
    <property type="match status" value="1"/>
</dbReference>
<dbReference type="PANTHER" id="PTHR32552">
    <property type="entry name" value="FERRICHROME IRON RECEPTOR-RELATED"/>
    <property type="match status" value="1"/>
</dbReference>
<dbReference type="Proteomes" id="UP000230709">
    <property type="component" value="Chromosome"/>
</dbReference>
<keyword evidence="6 14" id="KW-0812">Transmembrane</keyword>
<keyword evidence="3 14" id="KW-0813">Transport</keyword>
<dbReference type="Pfam" id="PF07715">
    <property type="entry name" value="Plug"/>
    <property type="match status" value="1"/>
</dbReference>
<organism evidence="20 21">
    <name type="scientific">Methylosinus trichosporium (strain ATCC 35070 / NCIMB 11131 / UNIQEM 75 / OB3b)</name>
    <dbReference type="NCBI Taxonomy" id="595536"/>
    <lineage>
        <taxon>Bacteria</taxon>
        <taxon>Pseudomonadati</taxon>
        <taxon>Pseudomonadota</taxon>
        <taxon>Alphaproteobacteria</taxon>
        <taxon>Hyphomicrobiales</taxon>
        <taxon>Methylocystaceae</taxon>
        <taxon>Methylosinus</taxon>
    </lineage>
</organism>
<dbReference type="InterPro" id="IPR000531">
    <property type="entry name" value="Beta-barrel_TonB"/>
</dbReference>
<evidence type="ECO:0000256" key="12">
    <source>
        <dbReference type="ARBA" id="ARBA00023170"/>
    </source>
</evidence>
<dbReference type="InterPro" id="IPR012910">
    <property type="entry name" value="Plug_dom"/>
</dbReference>
<evidence type="ECO:0000256" key="3">
    <source>
        <dbReference type="ARBA" id="ARBA00022448"/>
    </source>
</evidence>
<comment type="similarity">
    <text evidence="2 14 16">Belongs to the TonB-dependent receptor family.</text>
</comment>
<dbReference type="NCBIfam" id="TIGR01783">
    <property type="entry name" value="TonB-siderophor"/>
    <property type="match status" value="1"/>
</dbReference>
<feature type="domain" description="TonB-dependent receptor-like beta-barrel" evidence="18">
    <location>
        <begin position="246"/>
        <end position="708"/>
    </location>
</feature>
<dbReference type="InterPro" id="IPR010105">
    <property type="entry name" value="TonB_sidphr_rcpt"/>
</dbReference>
<dbReference type="RefSeq" id="WP_003614142.1">
    <property type="nucleotide sequence ID" value="NZ_ADVE02000001.1"/>
</dbReference>
<dbReference type="GO" id="GO:0038023">
    <property type="term" value="F:signaling receptor activity"/>
    <property type="evidence" value="ECO:0007669"/>
    <property type="project" value="InterPro"/>
</dbReference>
<gene>
    <name evidence="20" type="ORF">CQW49_06255</name>
</gene>
<keyword evidence="4 14" id="KW-1134">Transmembrane beta strand</keyword>
<evidence type="ECO:0000256" key="2">
    <source>
        <dbReference type="ARBA" id="ARBA00009810"/>
    </source>
</evidence>
<comment type="subcellular location">
    <subcellularLocation>
        <location evidence="1 14">Cell outer membrane</location>
        <topology evidence="1 14">Multi-pass membrane protein</topology>
    </subcellularLocation>
</comment>
<dbReference type="GO" id="GO:0015344">
    <property type="term" value="F:siderophore uptake transmembrane transporter activity"/>
    <property type="evidence" value="ECO:0007669"/>
    <property type="project" value="TreeGrafter"/>
</dbReference>
<keyword evidence="21" id="KW-1185">Reference proteome</keyword>
<dbReference type="Pfam" id="PF00593">
    <property type="entry name" value="TonB_dep_Rec_b-barrel"/>
    <property type="match status" value="1"/>
</dbReference>
<keyword evidence="13 14" id="KW-0998">Cell outer membrane</keyword>
<evidence type="ECO:0000256" key="1">
    <source>
        <dbReference type="ARBA" id="ARBA00004571"/>
    </source>
</evidence>
<evidence type="ECO:0000256" key="4">
    <source>
        <dbReference type="ARBA" id="ARBA00022452"/>
    </source>
</evidence>
<dbReference type="InterPro" id="IPR037066">
    <property type="entry name" value="Plug_dom_sf"/>
</dbReference>
<dbReference type="GO" id="GO:0009279">
    <property type="term" value="C:cell outer membrane"/>
    <property type="evidence" value="ECO:0007669"/>
    <property type="project" value="UniProtKB-SubCell"/>
</dbReference>
<evidence type="ECO:0000256" key="8">
    <source>
        <dbReference type="ARBA" id="ARBA00023004"/>
    </source>
</evidence>
<keyword evidence="8" id="KW-0408">Iron</keyword>
<evidence type="ECO:0000259" key="19">
    <source>
        <dbReference type="Pfam" id="PF07715"/>
    </source>
</evidence>
<feature type="domain" description="TonB-dependent receptor plug" evidence="19">
    <location>
        <begin position="79"/>
        <end position="172"/>
    </location>
</feature>
<keyword evidence="11 14" id="KW-0472">Membrane</keyword>
<evidence type="ECO:0000256" key="16">
    <source>
        <dbReference type="RuleBase" id="RU003357"/>
    </source>
</evidence>
<dbReference type="GO" id="GO:0015891">
    <property type="term" value="P:siderophore transport"/>
    <property type="evidence" value="ECO:0007669"/>
    <property type="project" value="InterPro"/>
</dbReference>
<reference evidence="21" key="1">
    <citation type="submission" date="2017-10" db="EMBL/GenBank/DDBJ databases">
        <title>Completed PacBio SMRT sequence of Methylosinus trichosporium OB3b reveals presence of a third large plasmid.</title>
        <authorList>
            <person name="Charles T.C."/>
            <person name="Lynch M.D.J."/>
            <person name="Heil J.R."/>
            <person name="Cheng J."/>
        </authorList>
    </citation>
    <scope>NUCLEOTIDE SEQUENCE [LARGE SCALE GENOMIC DNA]</scope>
    <source>
        <strain evidence="21">OB3b</strain>
    </source>
</reference>
<accession>A0A2D2CXQ4</accession>
<dbReference type="InterPro" id="IPR010917">
    <property type="entry name" value="TonB_rcpt_CS"/>
</dbReference>
<dbReference type="PROSITE" id="PS01156">
    <property type="entry name" value="TONB_DEPENDENT_REC_2"/>
    <property type="match status" value="1"/>
</dbReference>
<evidence type="ECO:0000256" key="15">
    <source>
        <dbReference type="PROSITE-ProRule" id="PRU10144"/>
    </source>
</evidence>
<feature type="short sequence motif" description="TonB C-terminal box" evidence="15">
    <location>
        <begin position="722"/>
        <end position="739"/>
    </location>
</feature>
<feature type="compositionally biased region" description="Polar residues" evidence="17">
    <location>
        <begin position="63"/>
        <end position="74"/>
    </location>
</feature>
<evidence type="ECO:0000256" key="11">
    <source>
        <dbReference type="ARBA" id="ARBA00023136"/>
    </source>
</evidence>
<evidence type="ECO:0000256" key="14">
    <source>
        <dbReference type="PROSITE-ProRule" id="PRU01360"/>
    </source>
</evidence>
<dbReference type="SUPFAM" id="SSF56935">
    <property type="entry name" value="Porins"/>
    <property type="match status" value="1"/>
</dbReference>
<keyword evidence="10 16" id="KW-0798">TonB box</keyword>
<dbReference type="InterPro" id="IPR036942">
    <property type="entry name" value="Beta-barrel_TonB_sf"/>
</dbReference>
<feature type="compositionally biased region" description="Basic and acidic residues" evidence="17">
    <location>
        <begin position="49"/>
        <end position="58"/>
    </location>
</feature>
<evidence type="ECO:0000313" key="21">
    <source>
        <dbReference type="Proteomes" id="UP000230709"/>
    </source>
</evidence>
<dbReference type="PROSITE" id="PS52016">
    <property type="entry name" value="TONB_DEPENDENT_REC_3"/>
    <property type="match status" value="1"/>
</dbReference>
<dbReference type="InterPro" id="IPR039426">
    <property type="entry name" value="TonB-dep_rcpt-like"/>
</dbReference>
<dbReference type="Gene3D" id="2.170.130.10">
    <property type="entry name" value="TonB-dependent receptor, plug domain"/>
    <property type="match status" value="1"/>
</dbReference>
<evidence type="ECO:0000256" key="17">
    <source>
        <dbReference type="SAM" id="MobiDB-lite"/>
    </source>
</evidence>
<evidence type="ECO:0000256" key="5">
    <source>
        <dbReference type="ARBA" id="ARBA00022496"/>
    </source>
</evidence>
<evidence type="ECO:0000259" key="18">
    <source>
        <dbReference type="Pfam" id="PF00593"/>
    </source>
</evidence>